<dbReference type="EMBL" id="CAXIEN010000409">
    <property type="protein sequence ID" value="CAL1296936.1"/>
    <property type="molecule type" value="Genomic_DNA"/>
</dbReference>
<feature type="chain" id="PRO_5043629012" description="EGF-like domain-containing protein" evidence="7">
    <location>
        <begin position="23"/>
        <end position="1081"/>
    </location>
</feature>
<dbReference type="InterPro" id="IPR001881">
    <property type="entry name" value="EGF-like_Ca-bd_dom"/>
</dbReference>
<dbReference type="GO" id="GO:0005509">
    <property type="term" value="F:calcium ion binding"/>
    <property type="evidence" value="ECO:0007669"/>
    <property type="project" value="InterPro"/>
</dbReference>
<keyword evidence="6" id="KW-1133">Transmembrane helix</keyword>
<feature type="domain" description="EGF-like" evidence="8">
    <location>
        <begin position="217"/>
        <end position="251"/>
    </location>
</feature>
<dbReference type="PROSITE" id="PS00022">
    <property type="entry name" value="EGF_1"/>
    <property type="match status" value="4"/>
</dbReference>
<dbReference type="Pfam" id="PF07645">
    <property type="entry name" value="EGF_CA"/>
    <property type="match status" value="2"/>
</dbReference>
<dbReference type="SUPFAM" id="SSF57196">
    <property type="entry name" value="EGF/Laminin"/>
    <property type="match status" value="2"/>
</dbReference>
<feature type="transmembrane region" description="Helical" evidence="6">
    <location>
        <begin position="1053"/>
        <end position="1074"/>
    </location>
</feature>
<keyword evidence="3" id="KW-0677">Repeat</keyword>
<evidence type="ECO:0000256" key="2">
    <source>
        <dbReference type="ARBA" id="ARBA00022729"/>
    </source>
</evidence>
<evidence type="ECO:0000259" key="8">
    <source>
        <dbReference type="PROSITE" id="PS50026"/>
    </source>
</evidence>
<evidence type="ECO:0000256" key="1">
    <source>
        <dbReference type="ARBA" id="ARBA00022536"/>
    </source>
</evidence>
<feature type="domain" description="EGF-like" evidence="8">
    <location>
        <begin position="52"/>
        <end position="86"/>
    </location>
</feature>
<keyword evidence="1 5" id="KW-0245">EGF-like domain</keyword>
<evidence type="ECO:0000256" key="6">
    <source>
        <dbReference type="SAM" id="Phobius"/>
    </source>
</evidence>
<keyword evidence="4 5" id="KW-1015">Disulfide bond</keyword>
<feature type="domain" description="EGF-like" evidence="8">
    <location>
        <begin position="384"/>
        <end position="418"/>
    </location>
</feature>
<evidence type="ECO:0000313" key="10">
    <source>
        <dbReference type="Proteomes" id="UP001497382"/>
    </source>
</evidence>
<accession>A0AAV2BKZ5</accession>
<dbReference type="PROSITE" id="PS50026">
    <property type="entry name" value="EGF_3"/>
    <property type="match status" value="5"/>
</dbReference>
<evidence type="ECO:0000256" key="3">
    <source>
        <dbReference type="ARBA" id="ARBA00022737"/>
    </source>
</evidence>
<reference evidence="9 10" key="1">
    <citation type="submission" date="2024-04" db="EMBL/GenBank/DDBJ databases">
        <authorList>
            <person name="Rising A."/>
            <person name="Reimegard J."/>
            <person name="Sonavane S."/>
            <person name="Akerstrom W."/>
            <person name="Nylinder S."/>
            <person name="Hedman E."/>
            <person name="Kallberg Y."/>
        </authorList>
    </citation>
    <scope>NUCLEOTIDE SEQUENCE [LARGE SCALE GENOMIC DNA]</scope>
</reference>
<proteinExistence type="predicted"/>
<dbReference type="Proteomes" id="UP001497382">
    <property type="component" value="Unassembled WGS sequence"/>
</dbReference>
<keyword evidence="6" id="KW-0472">Membrane</keyword>
<keyword evidence="2 7" id="KW-0732">Signal</keyword>
<comment type="caution">
    <text evidence="9">The sequence shown here is derived from an EMBL/GenBank/DDBJ whole genome shotgun (WGS) entry which is preliminary data.</text>
</comment>
<feature type="disulfide bond" evidence="5">
    <location>
        <begin position="408"/>
        <end position="417"/>
    </location>
</feature>
<dbReference type="Gene3D" id="2.10.25.10">
    <property type="entry name" value="Laminin"/>
    <property type="match status" value="2"/>
</dbReference>
<keyword evidence="10" id="KW-1185">Reference proteome</keyword>
<comment type="caution">
    <text evidence="5">Lacks conserved residue(s) required for the propagation of feature annotation.</text>
</comment>
<dbReference type="InterPro" id="IPR000152">
    <property type="entry name" value="EGF-type_Asp/Asn_hydroxyl_site"/>
</dbReference>
<dbReference type="PANTHER" id="PTHR24033:SF151">
    <property type="entry name" value="NOTCH 2"/>
    <property type="match status" value="1"/>
</dbReference>
<dbReference type="InterPro" id="IPR049883">
    <property type="entry name" value="NOTCH1_EGF-like"/>
</dbReference>
<dbReference type="AlphaFoldDB" id="A0AAV2BKZ5"/>
<feature type="disulfide bond" evidence="5">
    <location>
        <begin position="76"/>
        <end position="85"/>
    </location>
</feature>
<evidence type="ECO:0000256" key="7">
    <source>
        <dbReference type="SAM" id="SignalP"/>
    </source>
</evidence>
<evidence type="ECO:0000256" key="4">
    <source>
        <dbReference type="ARBA" id="ARBA00023157"/>
    </source>
</evidence>
<dbReference type="PROSITE" id="PS01187">
    <property type="entry name" value="EGF_CA"/>
    <property type="match status" value="2"/>
</dbReference>
<feature type="domain" description="EGF-like" evidence="8">
    <location>
        <begin position="947"/>
        <end position="984"/>
    </location>
</feature>
<dbReference type="InterPro" id="IPR000742">
    <property type="entry name" value="EGF"/>
</dbReference>
<dbReference type="InterPro" id="IPR018097">
    <property type="entry name" value="EGF_Ca-bd_CS"/>
</dbReference>
<feature type="domain" description="EGF-like" evidence="8">
    <location>
        <begin position="994"/>
        <end position="1031"/>
    </location>
</feature>
<gene>
    <name evidence="9" type="ORF">LARSCL_LOCUS20009</name>
</gene>
<dbReference type="InterPro" id="IPR009030">
    <property type="entry name" value="Growth_fac_rcpt_cys_sf"/>
</dbReference>
<dbReference type="CDD" id="cd00054">
    <property type="entry name" value="EGF_CA"/>
    <property type="match status" value="2"/>
</dbReference>
<dbReference type="SMART" id="SM00181">
    <property type="entry name" value="EGF"/>
    <property type="match status" value="15"/>
</dbReference>
<feature type="disulfide bond" evidence="5">
    <location>
        <begin position="241"/>
        <end position="250"/>
    </location>
</feature>
<organism evidence="9 10">
    <name type="scientific">Larinioides sclopetarius</name>
    <dbReference type="NCBI Taxonomy" id="280406"/>
    <lineage>
        <taxon>Eukaryota</taxon>
        <taxon>Metazoa</taxon>
        <taxon>Ecdysozoa</taxon>
        <taxon>Arthropoda</taxon>
        <taxon>Chelicerata</taxon>
        <taxon>Arachnida</taxon>
        <taxon>Araneae</taxon>
        <taxon>Araneomorphae</taxon>
        <taxon>Entelegynae</taxon>
        <taxon>Araneoidea</taxon>
        <taxon>Araneidae</taxon>
        <taxon>Larinioides</taxon>
    </lineage>
</organism>
<dbReference type="PROSITE" id="PS00010">
    <property type="entry name" value="ASX_HYDROXYL"/>
    <property type="match status" value="2"/>
</dbReference>
<evidence type="ECO:0000313" key="9">
    <source>
        <dbReference type="EMBL" id="CAL1296936.1"/>
    </source>
</evidence>
<feature type="signal peptide" evidence="7">
    <location>
        <begin position="1"/>
        <end position="22"/>
    </location>
</feature>
<name>A0AAV2BKZ5_9ARAC</name>
<dbReference type="PANTHER" id="PTHR24033">
    <property type="entry name" value="EGF-LIKE DOMAIN-CONTAINING PROTEIN"/>
    <property type="match status" value="1"/>
</dbReference>
<evidence type="ECO:0000256" key="5">
    <source>
        <dbReference type="PROSITE-ProRule" id="PRU00076"/>
    </source>
</evidence>
<dbReference type="InterPro" id="IPR051830">
    <property type="entry name" value="NOTCH_homolog"/>
</dbReference>
<dbReference type="SUPFAM" id="SSF57184">
    <property type="entry name" value="Growth factor receptor domain"/>
    <property type="match status" value="1"/>
</dbReference>
<dbReference type="SMART" id="SM00179">
    <property type="entry name" value="EGF_CA"/>
    <property type="match status" value="2"/>
</dbReference>
<protein>
    <recommendedName>
        <fullName evidence="8">EGF-like domain-containing protein</fullName>
    </recommendedName>
</protein>
<dbReference type="FunFam" id="2.10.25.10:FF:000038">
    <property type="entry name" value="Fibrillin 2"/>
    <property type="match status" value="2"/>
</dbReference>
<keyword evidence="6" id="KW-0812">Transmembrane</keyword>
<sequence>MVRYPLLFACLYILSLNIWVTGTQLRKDRNYLFTKEESESFARLGDEILQEDPKPCNSNSDCLHGGNCTKNGTCSCPEGTNGTLCENAVECIKHPDMCGKGTDVNCVFDDKSKSTMCRCVDKKKFYNHFSERCAVPCRNREKNGTLRSDCGIYGRCVNSFCVCVKGISGDRCEIIDQCKEVDCGKDPSATCTLGIDGAYCMCKEAYQVFDEKEKVCTGKPCSKSTDCMYGGNCTSDGTCSCPVGTYGTFCQDVHECIKNPEMCGNGTDVKCIFDVYDEEASCSCDDKKKWFNSFKKRCAEPCEKYVNHKLVKEDCGKYGRCTSSFCFCVKGISGDRCEVIDQCFSGEVDCKGDPSATCSLGIDGAYCKCDKVFQVFDKTEKRCKGEPCKNDSDCMYGGNCSEDGTCFCPKGVGGPLCQQVYECEKRPEKCGNGTDVKCLFDVDEGIAECRCDDGKKDFDDIEKKCKNICKSDEDCGIYGTCDKYSFCRCLERVSGDYCEVIEKCRNMDCGTGTNCTLGSDGEAHCKCQDLDLGFDYKSKICKACECGDHSEGCEFRNGEKQCECSINYFHSGDKCEACNCGDLSKGCELRDGKKECFCPLNYTTIGDKCQKCSCGIGSYHCKMEEGKTKCLCYETYNQRKNKCEFCDCGVHGGNCSFADTGEKQCHCKPGFKMLKETGFCAEVVCNDTNTCQNGGVCQEGLCKCHEDYAGAWCETPKWCMHSRCMNDRDKVECIWDRAKREGRCECKEPYHIYREEDRSCEKCDCGRDGRCMMTERGEKVCICDKGYADYLLQCKRCDCGYYSTNCSFDWLGKKLCQCVEGRKQQNSKTYWDDDLASCVSCDCGENGTCRFDEEKKVCDCDENYKVHNGICRECNCGPYGFCSFDSDGNKVCTCDFGYSVLDGRCESCDCEPSDMRGIGTVCLFEKTVKECHCPRGYQSPKNDFCKDINECLNKDACPANTECFNQPGSYSCQCKKGFKITNTGLDPKKFGCEDINECAEHPCTDPNTACVNTPGSYDCKCKDGYYATSSTSGLYYNPKYATCNKGETQWRSASIALGVILSIIIIGVGSYVYYHRKGYRR</sequence>